<evidence type="ECO:0000313" key="2">
    <source>
        <dbReference type="Proteomes" id="UP000361468"/>
    </source>
</evidence>
<sequence>MSLSPVESELTCLDKAAMPVDSNPTLRFVALIWRMLTASVGFTPSATLANITGFVDTRFPKVTDSCVSSSYCTDVSMPAVKATIFLSPVESEPIFFVVAAAPDESEFTWLLV</sequence>
<comment type="caution">
    <text evidence="1">The sequence shown here is derived from an EMBL/GenBank/DDBJ whole genome shotgun (WGS) entry which is preliminary data.</text>
</comment>
<keyword evidence="2" id="KW-1185">Reference proteome</keyword>
<gene>
    <name evidence="1" type="ORF">PPN31119_04693</name>
</gene>
<name>A0ABY6WUV0_9BURK</name>
<dbReference type="Proteomes" id="UP000361468">
    <property type="component" value="Unassembled WGS sequence"/>
</dbReference>
<reference evidence="1 2" key="1">
    <citation type="submission" date="2019-08" db="EMBL/GenBank/DDBJ databases">
        <authorList>
            <person name="Peeters C."/>
        </authorList>
    </citation>
    <scope>NUCLEOTIDE SEQUENCE [LARGE SCALE GENOMIC DNA]</scope>
    <source>
        <strain evidence="1 2">LMG 31119</strain>
    </source>
</reference>
<organism evidence="1 2">
    <name type="scientific">Pandoraea pnomenusa</name>
    <dbReference type="NCBI Taxonomy" id="93220"/>
    <lineage>
        <taxon>Bacteria</taxon>
        <taxon>Pseudomonadati</taxon>
        <taxon>Pseudomonadota</taxon>
        <taxon>Betaproteobacteria</taxon>
        <taxon>Burkholderiales</taxon>
        <taxon>Burkholderiaceae</taxon>
        <taxon>Pandoraea</taxon>
    </lineage>
</organism>
<proteinExistence type="predicted"/>
<protein>
    <submittedName>
        <fullName evidence="1">Uncharacterized protein</fullName>
    </submittedName>
</protein>
<accession>A0ABY6WUV0</accession>
<dbReference type="EMBL" id="CABPSO010000029">
    <property type="protein sequence ID" value="VVE73856.1"/>
    <property type="molecule type" value="Genomic_DNA"/>
</dbReference>
<evidence type="ECO:0000313" key="1">
    <source>
        <dbReference type="EMBL" id="VVE73856.1"/>
    </source>
</evidence>